<evidence type="ECO:0000256" key="1">
    <source>
        <dbReference type="ARBA" id="ARBA00000900"/>
    </source>
</evidence>
<dbReference type="EC" id="2.3.2.27" evidence="5"/>
<dbReference type="InterPro" id="IPR013785">
    <property type="entry name" value="Aldolase_TIM"/>
</dbReference>
<dbReference type="UniPathway" id="UPA00109">
    <property type="reaction ID" value="UER00189"/>
</dbReference>
<dbReference type="SMART" id="SM00504">
    <property type="entry name" value="Ubox"/>
    <property type="match status" value="1"/>
</dbReference>
<dbReference type="AlphaFoldDB" id="A0A1D2J6T1"/>
<dbReference type="SUPFAM" id="SSF51351">
    <property type="entry name" value="Triosephosphate isomerase (TIM)"/>
    <property type="match status" value="1"/>
</dbReference>
<dbReference type="GO" id="GO:0004807">
    <property type="term" value="F:triose-phosphate isomerase activity"/>
    <property type="evidence" value="ECO:0007669"/>
    <property type="project" value="UniProtKB-EC"/>
</dbReference>
<evidence type="ECO:0000256" key="11">
    <source>
        <dbReference type="ARBA" id="ARBA00023235"/>
    </source>
</evidence>
<dbReference type="EMBL" id="LZYO01000381">
    <property type="protein sequence ID" value="ODH14100.1"/>
    <property type="molecule type" value="Genomic_DNA"/>
</dbReference>
<dbReference type="GO" id="GO:0006096">
    <property type="term" value="P:glycolytic process"/>
    <property type="evidence" value="ECO:0007669"/>
    <property type="project" value="UniProtKB-UniPathway"/>
</dbReference>
<feature type="domain" description="U-box" evidence="15">
    <location>
        <begin position="407"/>
        <end position="480"/>
    </location>
</feature>
<dbReference type="Pfam" id="PF00121">
    <property type="entry name" value="TIM"/>
    <property type="match status" value="1"/>
</dbReference>
<comment type="caution">
    <text evidence="16">The sequence shown here is derived from an EMBL/GenBank/DDBJ whole genome shotgun (WGS) entry which is preliminary data.</text>
</comment>
<dbReference type="GO" id="GO:0051087">
    <property type="term" value="F:protein-folding chaperone binding"/>
    <property type="evidence" value="ECO:0007669"/>
    <property type="project" value="TreeGrafter"/>
</dbReference>
<dbReference type="SUPFAM" id="SSF57850">
    <property type="entry name" value="RING/U-box"/>
    <property type="match status" value="1"/>
</dbReference>
<name>A0A1D2J6T1_PARBR</name>
<comment type="subunit">
    <text evidence="3">Homodimer.</text>
</comment>
<evidence type="ECO:0000256" key="4">
    <source>
        <dbReference type="ARBA" id="ARBA00011940"/>
    </source>
</evidence>
<gene>
    <name evidence="16" type="ORF">ACO22_06687</name>
</gene>
<dbReference type="PROSITE" id="PS51698">
    <property type="entry name" value="U_BOX"/>
    <property type="match status" value="1"/>
</dbReference>
<sequence length="483" mass="53950">MYFTPSRTITYLRSLIDPQNEILLPENRSKLLLALIPDFLTIYPCSEILQSHFPELQTTEQQCQQQQNNQRQPPPFLLGAQDCFWKPLGPYTGEISPSCLKDLNVSLVELGHAERRDIFHETDEQVGRKADAVSVQGMIPLVCVGEVSSPGSILADAVRTAVAECAVQIRAVLESVPSYAPVIFAYEPVWAIGKPVPAGVEHVAGVVEGIRRVVRGSGREGDVRVLIQKNSHEPSFFNNRALARLKLQHWEGAEHDARIAVDLFGPKNPASIKSSYYLSQALLELQRPAEAHDIASAAYKASLETRNPNAEPLSRVILRAKQSIWAAKETARLRNQNETLKRLEDLLQADLDKELSELRARLAAGEIGQIGFKEDEKELLDDGQRRLDVVRDVFASSMGEESMKERVVPDYLIDSITFEIMHDPVVTPSGHSFERTSILKHMQHSPIDPITRTPMTISDLRPNFALKAACNDFLAQNGWAVDW</sequence>
<dbReference type="SUPFAM" id="SSF48452">
    <property type="entry name" value="TPR-like"/>
    <property type="match status" value="1"/>
</dbReference>
<evidence type="ECO:0000259" key="15">
    <source>
        <dbReference type="PROSITE" id="PS51698"/>
    </source>
</evidence>
<comment type="similarity">
    <text evidence="2">Belongs to the triosephosphate isomerase family.</text>
</comment>
<dbReference type="GO" id="GO:0061630">
    <property type="term" value="F:ubiquitin protein ligase activity"/>
    <property type="evidence" value="ECO:0007669"/>
    <property type="project" value="UniProtKB-EC"/>
</dbReference>
<evidence type="ECO:0000256" key="13">
    <source>
        <dbReference type="ARBA" id="ARBA00031906"/>
    </source>
</evidence>
<dbReference type="VEuPathDB" id="FungiDB:PABG_02854"/>
<dbReference type="GO" id="GO:0006515">
    <property type="term" value="P:protein quality control for misfolded or incompletely synthesized proteins"/>
    <property type="evidence" value="ECO:0007669"/>
    <property type="project" value="TreeGrafter"/>
</dbReference>
<evidence type="ECO:0000256" key="10">
    <source>
        <dbReference type="ARBA" id="ARBA00023110"/>
    </source>
</evidence>
<evidence type="ECO:0000256" key="14">
    <source>
        <dbReference type="SAM" id="Coils"/>
    </source>
</evidence>
<protein>
    <recommendedName>
        <fullName evidence="13">Triose-phosphate isomerase</fullName>
        <ecNumber evidence="5">2.3.2.27</ecNumber>
        <ecNumber evidence="6">5.2.1.8</ecNumber>
        <ecNumber evidence="4">5.3.1.1</ecNumber>
    </recommendedName>
</protein>
<dbReference type="PANTHER" id="PTHR46803">
    <property type="entry name" value="E3 UBIQUITIN-PROTEIN LIGASE CHIP"/>
    <property type="match status" value="1"/>
</dbReference>
<comment type="catalytic activity">
    <reaction evidence="1">
        <text>S-ubiquitinyl-[E2 ubiquitin-conjugating enzyme]-L-cysteine + [acceptor protein]-L-lysine = [E2 ubiquitin-conjugating enzyme]-L-cysteine + N(6)-ubiquitinyl-[acceptor protein]-L-lysine.</text>
        <dbReference type="EC" id="2.3.2.27"/>
    </reaction>
</comment>
<dbReference type="VEuPathDB" id="FungiDB:PADG_01362"/>
<evidence type="ECO:0000256" key="12">
    <source>
        <dbReference type="ARBA" id="ARBA00024331"/>
    </source>
</evidence>
<evidence type="ECO:0000256" key="3">
    <source>
        <dbReference type="ARBA" id="ARBA00011738"/>
    </source>
</evidence>
<dbReference type="PANTHER" id="PTHR46803:SF2">
    <property type="entry name" value="E3 UBIQUITIN-PROTEIN LIGASE CHIP"/>
    <property type="match status" value="1"/>
</dbReference>
<dbReference type="InterPro" id="IPR013083">
    <property type="entry name" value="Znf_RING/FYVE/PHD"/>
</dbReference>
<dbReference type="EC" id="5.2.1.8" evidence="6"/>
<evidence type="ECO:0000313" key="17">
    <source>
        <dbReference type="Proteomes" id="UP000242814"/>
    </source>
</evidence>
<dbReference type="Gene3D" id="3.20.20.70">
    <property type="entry name" value="Aldolase class I"/>
    <property type="match status" value="1"/>
</dbReference>
<dbReference type="InterPro" id="IPR000652">
    <property type="entry name" value="Triosephosphate_isomerase"/>
</dbReference>
<accession>A0A1D2J6T1</accession>
<keyword evidence="8" id="KW-0677">Repeat</keyword>
<evidence type="ECO:0000256" key="9">
    <source>
        <dbReference type="ARBA" id="ARBA00022786"/>
    </source>
</evidence>
<dbReference type="UniPathway" id="UPA00138"/>
<dbReference type="GO" id="GO:0045862">
    <property type="term" value="P:positive regulation of proteolysis"/>
    <property type="evidence" value="ECO:0007669"/>
    <property type="project" value="TreeGrafter"/>
</dbReference>
<comment type="pathway">
    <text evidence="12">Carbohydrate biosynthesis.</text>
</comment>
<dbReference type="VEuPathDB" id="FungiDB:PADG_01361"/>
<dbReference type="Gene3D" id="1.25.40.10">
    <property type="entry name" value="Tetratricopeptide repeat domain"/>
    <property type="match status" value="1"/>
</dbReference>
<dbReference type="InterPro" id="IPR003613">
    <property type="entry name" value="Ubox_domain"/>
</dbReference>
<dbReference type="GO" id="GO:0071218">
    <property type="term" value="P:cellular response to misfolded protein"/>
    <property type="evidence" value="ECO:0007669"/>
    <property type="project" value="TreeGrafter"/>
</dbReference>
<dbReference type="Proteomes" id="UP000242814">
    <property type="component" value="Unassembled WGS sequence"/>
</dbReference>
<dbReference type="CDD" id="cd00311">
    <property type="entry name" value="TIM"/>
    <property type="match status" value="1"/>
</dbReference>
<evidence type="ECO:0000256" key="5">
    <source>
        <dbReference type="ARBA" id="ARBA00012483"/>
    </source>
</evidence>
<proteinExistence type="inferred from homology"/>
<dbReference type="VEuPathDB" id="FungiDB:PABG_02853"/>
<dbReference type="Pfam" id="PF04564">
    <property type="entry name" value="U-box"/>
    <property type="match status" value="1"/>
</dbReference>
<dbReference type="GO" id="GO:0043161">
    <property type="term" value="P:proteasome-mediated ubiquitin-dependent protein catabolic process"/>
    <property type="evidence" value="ECO:0007669"/>
    <property type="project" value="TreeGrafter"/>
</dbReference>
<dbReference type="Gene3D" id="3.30.40.10">
    <property type="entry name" value="Zinc/RING finger domain, C3HC4 (zinc finger)"/>
    <property type="match status" value="1"/>
</dbReference>
<dbReference type="GO" id="GO:0003755">
    <property type="term" value="F:peptidyl-prolyl cis-trans isomerase activity"/>
    <property type="evidence" value="ECO:0007669"/>
    <property type="project" value="UniProtKB-KW"/>
</dbReference>
<evidence type="ECO:0000256" key="7">
    <source>
        <dbReference type="ARBA" id="ARBA00022679"/>
    </source>
</evidence>
<keyword evidence="7" id="KW-0808">Transferase</keyword>
<dbReference type="PROSITE" id="PS51440">
    <property type="entry name" value="TIM_2"/>
    <property type="match status" value="1"/>
</dbReference>
<dbReference type="GO" id="GO:0000209">
    <property type="term" value="P:protein polyubiquitination"/>
    <property type="evidence" value="ECO:0007669"/>
    <property type="project" value="TreeGrafter"/>
</dbReference>
<reference evidence="16 17" key="1">
    <citation type="submission" date="2016-06" db="EMBL/GenBank/DDBJ databases">
        <authorList>
            <person name="Kjaerup R.B."/>
            <person name="Dalgaard T.S."/>
            <person name="Juul-Madsen H.R."/>
        </authorList>
    </citation>
    <scope>NUCLEOTIDE SEQUENCE [LARGE SCALE GENOMIC DNA]</scope>
    <source>
        <strain evidence="16 17">Pb300</strain>
    </source>
</reference>
<evidence type="ECO:0000256" key="2">
    <source>
        <dbReference type="ARBA" id="ARBA00007422"/>
    </source>
</evidence>
<organism evidence="16 17">
    <name type="scientific">Paracoccidioides brasiliensis</name>
    <dbReference type="NCBI Taxonomy" id="121759"/>
    <lineage>
        <taxon>Eukaryota</taxon>
        <taxon>Fungi</taxon>
        <taxon>Dikarya</taxon>
        <taxon>Ascomycota</taxon>
        <taxon>Pezizomycotina</taxon>
        <taxon>Eurotiomycetes</taxon>
        <taxon>Eurotiomycetidae</taxon>
        <taxon>Onygenales</taxon>
        <taxon>Ajellomycetaceae</taxon>
        <taxon>Paracoccidioides</taxon>
    </lineage>
</organism>
<keyword evidence="14" id="KW-0175">Coiled coil</keyword>
<feature type="coiled-coil region" evidence="14">
    <location>
        <begin position="326"/>
        <end position="353"/>
    </location>
</feature>
<dbReference type="InterPro" id="IPR011990">
    <property type="entry name" value="TPR-like_helical_dom_sf"/>
</dbReference>
<evidence type="ECO:0000313" key="16">
    <source>
        <dbReference type="EMBL" id="ODH14100.1"/>
    </source>
</evidence>
<keyword evidence="9" id="KW-0833">Ubl conjugation pathway</keyword>
<dbReference type="GO" id="GO:0006094">
    <property type="term" value="P:gluconeogenesis"/>
    <property type="evidence" value="ECO:0007669"/>
    <property type="project" value="UniProtKB-UniPathway"/>
</dbReference>
<evidence type="ECO:0000256" key="6">
    <source>
        <dbReference type="ARBA" id="ARBA00013194"/>
    </source>
</evidence>
<dbReference type="InterPro" id="IPR035990">
    <property type="entry name" value="TIM_sf"/>
</dbReference>
<keyword evidence="10" id="KW-0697">Rotamase</keyword>
<evidence type="ECO:0000256" key="8">
    <source>
        <dbReference type="ARBA" id="ARBA00022737"/>
    </source>
</evidence>
<keyword evidence="11" id="KW-0413">Isomerase</keyword>
<dbReference type="EC" id="5.3.1.1" evidence="4"/>
<dbReference type="GO" id="GO:0005737">
    <property type="term" value="C:cytoplasm"/>
    <property type="evidence" value="ECO:0007669"/>
    <property type="project" value="TreeGrafter"/>
</dbReference>